<gene>
    <name evidence="10" type="primary">Spata31f1</name>
</gene>
<dbReference type="Ensembl" id="ENSNGAT00000015842.1">
    <property type="protein sequence ID" value="ENSNGAP00000010314.1"/>
    <property type="gene ID" value="ENSNGAG00000012769.1"/>
</dbReference>
<keyword evidence="4 7" id="KW-0472">Membrane</keyword>
<evidence type="ECO:0000259" key="8">
    <source>
        <dbReference type="Pfam" id="PF14650"/>
    </source>
</evidence>
<dbReference type="Proteomes" id="UP000694381">
    <property type="component" value="Unassembled WGS sequence"/>
</dbReference>
<sequence>MLSSMYFLWDTEYPLYVYVCIFIIILIIWQVQQNYHGLKFEHKRSCCQRHQKVRQRARDAASRARRLCREEAEKPRELLSIMKSQSWLPKKESVRQLLCIDPCCQICNTAALEIQQLLESEKSQISSALLGLSQGSSCLEMLSTSSASFEQNMELYSRHPTDFSVVPVTATLPQPTGHLTQSTNAVNVQEHWDDHLQLGPELSDIPVVSETMVSSRPEEPAVLVNEEIIHSNLNFVQEDRNQQSLNSQVPFQTLNPESSHFTHPMTLSIVSTSHQPFLSPEVLRFLELHVKKWLHFQRWGLPRRVEESIRQFMPNPPMYCQPEDNQPISLTLNNTSQDHVHRFGHSYMDSQLTQTFWVSEWPLIHPDQRIHCKQIPSLMGPSLINHKVLNGLSSLFERQTSDSENNFQKKFTQLFCGLPSLHSESLDATSQGSQGLSKNKNMSKATSKDPHLLKELSRLPLLPHTPHKAAPPSSSTSPNGESLYEHQGTQISVPFLTPAERKALEWHILQRQPQLQWGLPDVISGSHHVQSHMYSETCQKAQSPKPVKASWPGRSFSVPTKNLVFFPEHTRRLLECHLQKQLMHLRWGLPQKIQRSIQLFLSSTDQQPLPCNNRALPNMSISQPEGLKANGFSPIVGKGSIAKPHLFSQAKSILKSHIDSKCGQIRQVKVPDCVQRSWECRIPGSPVPYIPPDKPLELQKESNPNLHHKVIPGIPKALDQEKQALPGAVIEHCKQPKSLSEETIKKLETILQHKYLAFLSGLSAFDCVVPSRVMSPEVPIQSEITETMPGPINSPQEPLTQTSLNRLRPHIQDDKKTSEDTVKEFPPERKVEGVTEKTPLKSQVLSASPYSNTYILAKLNFHLKKKVLEIKFGIPMKSRKFKKATAADPENKFKQESPGNLNNQGSTVLQKLPISQVSPAQDAKWVHLKKHLATEGQAVHHNPKQACSKSAPHGSSQRGSMIPQFSKDLTEAQVLCVQVETSGESPSLEEPFSTGAQSPDNSKCLSHVPTLIEKREVPRKPKAAGNLGEGDAGLGLSPTNGKRHHIGDQSPERKSLDRPLQGSWKQRPSFHLVDPCLHSPYHPPQLKFPSLPLGGPGGKESECDTQDSEAKVNVILRPARIPEITQPMVSQASQDHPLLGPPNQGRFLWGQTFRDQVLQAPVMPTSHKSSLPESGLRNKMKSFLHSINPKMKGKRYMEYKISTAGNVVKTNKNVEKGLAQAKSLTEKTKTEPSRGPKPQQFAPSKNAVGTAVLPCPTRQDNKLWLQCRQQGSASAPGYTHHCPLHCPRLA</sequence>
<evidence type="ECO:0000256" key="6">
    <source>
        <dbReference type="SAM" id="MobiDB-lite"/>
    </source>
</evidence>
<dbReference type="InterPro" id="IPR039509">
    <property type="entry name" value="SPATA31"/>
</dbReference>
<feature type="region of interest" description="Disordered" evidence="6">
    <location>
        <begin position="814"/>
        <end position="835"/>
    </location>
</feature>
<evidence type="ECO:0000256" key="2">
    <source>
        <dbReference type="ARBA" id="ARBA00022692"/>
    </source>
</evidence>
<feature type="region of interest" description="Disordered" evidence="6">
    <location>
        <begin position="1222"/>
        <end position="1248"/>
    </location>
</feature>
<dbReference type="KEGG" id="ngi:103741608"/>
<feature type="region of interest" description="Disordered" evidence="6">
    <location>
        <begin position="426"/>
        <end position="450"/>
    </location>
</feature>
<dbReference type="InterPro" id="IPR027970">
    <property type="entry name" value="SPATA31-like"/>
</dbReference>
<feature type="compositionally biased region" description="Basic and acidic residues" evidence="6">
    <location>
        <begin position="1046"/>
        <end position="1057"/>
    </location>
</feature>
<comment type="similarity">
    <text evidence="5">Belongs to the SPATA31 family.</text>
</comment>
<reference evidence="10" key="1">
    <citation type="submission" date="2025-08" db="UniProtKB">
        <authorList>
            <consortium name="Ensembl"/>
        </authorList>
    </citation>
    <scope>IDENTIFICATION</scope>
</reference>
<feature type="region of interest" description="Disordered" evidence="6">
    <location>
        <begin position="936"/>
        <end position="961"/>
    </location>
</feature>
<proteinExistence type="inferred from homology"/>
<dbReference type="Pfam" id="PF14650">
    <property type="entry name" value="FAM75"/>
    <property type="match status" value="1"/>
</dbReference>
<feature type="compositionally biased region" description="Polar residues" evidence="6">
    <location>
        <begin position="426"/>
        <end position="445"/>
    </location>
</feature>
<organism evidence="10 11">
    <name type="scientific">Nannospalax galili</name>
    <name type="common">Northern Israeli blind subterranean mole rat</name>
    <name type="synonym">Spalax galili</name>
    <dbReference type="NCBI Taxonomy" id="1026970"/>
    <lineage>
        <taxon>Eukaryota</taxon>
        <taxon>Metazoa</taxon>
        <taxon>Chordata</taxon>
        <taxon>Craniata</taxon>
        <taxon>Vertebrata</taxon>
        <taxon>Euteleostomi</taxon>
        <taxon>Mammalia</taxon>
        <taxon>Eutheria</taxon>
        <taxon>Euarchontoglires</taxon>
        <taxon>Glires</taxon>
        <taxon>Rodentia</taxon>
        <taxon>Myomorpha</taxon>
        <taxon>Muroidea</taxon>
        <taxon>Spalacidae</taxon>
        <taxon>Spalacinae</taxon>
        <taxon>Nannospalax</taxon>
    </lineage>
</organism>
<dbReference type="PANTHER" id="PTHR21859:SF15">
    <property type="entry name" value="PROTEIN SPATA31F1-RELATED"/>
    <property type="match status" value="1"/>
</dbReference>
<keyword evidence="3 7" id="KW-1133">Transmembrane helix</keyword>
<evidence type="ECO:0000256" key="3">
    <source>
        <dbReference type="ARBA" id="ARBA00022989"/>
    </source>
</evidence>
<evidence type="ECO:0000256" key="1">
    <source>
        <dbReference type="ARBA" id="ARBA00004167"/>
    </source>
</evidence>
<feature type="compositionally biased region" description="Basic and acidic residues" evidence="6">
    <location>
        <begin position="1224"/>
        <end position="1234"/>
    </location>
</feature>
<evidence type="ECO:0000313" key="11">
    <source>
        <dbReference type="Proteomes" id="UP000694381"/>
    </source>
</evidence>
<dbReference type="PANTHER" id="PTHR21859">
    <property type="entry name" value="ACROSOME-SPECIFIC PROTEIN"/>
    <property type="match status" value="1"/>
</dbReference>
<dbReference type="GO" id="GO:0016020">
    <property type="term" value="C:membrane"/>
    <property type="evidence" value="ECO:0007669"/>
    <property type="project" value="UniProtKB-SubCell"/>
</dbReference>
<keyword evidence="2 7" id="KW-0812">Transmembrane</keyword>
<accession>A0A8C6QX24</accession>
<reference evidence="10" key="2">
    <citation type="submission" date="2025-09" db="UniProtKB">
        <authorList>
            <consortium name="Ensembl"/>
        </authorList>
    </citation>
    <scope>IDENTIFICATION</scope>
</reference>
<feature type="domain" description="SPATA31" evidence="8">
    <location>
        <begin position="484"/>
        <end position="602"/>
    </location>
</feature>
<evidence type="ECO:0000256" key="5">
    <source>
        <dbReference type="ARBA" id="ARBA00035009"/>
    </source>
</evidence>
<feature type="transmembrane region" description="Helical" evidence="7">
    <location>
        <begin position="12"/>
        <end position="31"/>
    </location>
</feature>
<dbReference type="OrthoDB" id="9449847at2759"/>
<evidence type="ECO:0000259" key="9">
    <source>
        <dbReference type="Pfam" id="PF15371"/>
    </source>
</evidence>
<name>A0A8C6QX24_NANGA</name>
<comment type="subcellular location">
    <subcellularLocation>
        <location evidence="1">Membrane</location>
        <topology evidence="1">Single-pass membrane protein</topology>
    </subcellularLocation>
</comment>
<feature type="region of interest" description="Disordered" evidence="6">
    <location>
        <begin position="980"/>
        <end position="1062"/>
    </location>
</feature>
<evidence type="ECO:0000313" key="10">
    <source>
        <dbReference type="Ensembl" id="ENSNGAP00000010314.1"/>
    </source>
</evidence>
<dbReference type="GeneID" id="103741608"/>
<feature type="compositionally biased region" description="Polar residues" evidence="6">
    <location>
        <begin position="994"/>
        <end position="1004"/>
    </location>
</feature>
<keyword evidence="11" id="KW-1185">Reference proteome</keyword>
<feature type="region of interest" description="Disordered" evidence="6">
    <location>
        <begin position="462"/>
        <end position="484"/>
    </location>
</feature>
<evidence type="ECO:0000256" key="4">
    <source>
        <dbReference type="ARBA" id="ARBA00023136"/>
    </source>
</evidence>
<feature type="compositionally biased region" description="Polar residues" evidence="6">
    <location>
        <begin position="945"/>
        <end position="959"/>
    </location>
</feature>
<protein>
    <recommendedName>
        <fullName evidence="12">Protein FAM205A</fullName>
    </recommendedName>
</protein>
<evidence type="ECO:0000256" key="7">
    <source>
        <dbReference type="SAM" id="Phobius"/>
    </source>
</evidence>
<dbReference type="Pfam" id="PF15371">
    <property type="entry name" value="DUF4599"/>
    <property type="match status" value="1"/>
</dbReference>
<evidence type="ECO:0008006" key="12">
    <source>
        <dbReference type="Google" id="ProtNLM"/>
    </source>
</evidence>
<feature type="domain" description="SPATA31-like" evidence="9">
    <location>
        <begin position="52"/>
        <end position="138"/>
    </location>
</feature>
<dbReference type="CTD" id="259308"/>
<dbReference type="OMA" id="CRCHQKV"/>
<dbReference type="GeneTree" id="ENSGT00950000183043"/>